<protein>
    <submittedName>
        <fullName evidence="2">Uncharacterized protein</fullName>
    </submittedName>
</protein>
<feature type="transmembrane region" description="Helical" evidence="1">
    <location>
        <begin position="70"/>
        <end position="88"/>
    </location>
</feature>
<sequence length="179" mass="20696">MNRMGRLRHVFPEIRSRDNDFRINLSLFVLVSLGGWAFYFIFATASYYLFYDKEQMKHPRFLKNQVKLEIISASSAVPGFTIVTARFFGRREYGFAYLALSTALFLFFTDMGIYFIHRAEYHPSVYKWVHKFPPHSLRTPSIPSTAGCSRSLTTCFPSFSRSTRPYTLSYSALSICGLS</sequence>
<gene>
    <name evidence="2" type="ORF">BC936DRAFT_141389</name>
</gene>
<reference evidence="2 3" key="1">
    <citation type="journal article" date="2018" name="New Phytol.">
        <title>Phylogenomics of Endogonaceae and evolution of mycorrhizas within Mucoromycota.</title>
        <authorList>
            <person name="Chang Y."/>
            <person name="Desiro A."/>
            <person name="Na H."/>
            <person name="Sandor L."/>
            <person name="Lipzen A."/>
            <person name="Clum A."/>
            <person name="Barry K."/>
            <person name="Grigoriev I.V."/>
            <person name="Martin F.M."/>
            <person name="Stajich J.E."/>
            <person name="Smith M.E."/>
            <person name="Bonito G."/>
            <person name="Spatafora J.W."/>
        </authorList>
    </citation>
    <scope>NUCLEOTIDE SEQUENCE [LARGE SCALE GENOMIC DNA]</scope>
    <source>
        <strain evidence="2 3">GMNB39</strain>
    </source>
</reference>
<evidence type="ECO:0000313" key="2">
    <source>
        <dbReference type="EMBL" id="RUP49809.1"/>
    </source>
</evidence>
<feature type="transmembrane region" description="Helical" evidence="1">
    <location>
        <begin position="21"/>
        <end position="50"/>
    </location>
</feature>
<feature type="transmembrane region" description="Helical" evidence="1">
    <location>
        <begin position="95"/>
        <end position="116"/>
    </location>
</feature>
<name>A0A433DG67_9FUNG</name>
<keyword evidence="1" id="KW-0812">Transmembrane</keyword>
<keyword evidence="1" id="KW-1133">Transmembrane helix</keyword>
<evidence type="ECO:0000256" key="1">
    <source>
        <dbReference type="SAM" id="Phobius"/>
    </source>
</evidence>
<evidence type="ECO:0000313" key="3">
    <source>
        <dbReference type="Proteomes" id="UP000268093"/>
    </source>
</evidence>
<keyword evidence="3" id="KW-1185">Reference proteome</keyword>
<dbReference type="EMBL" id="RBNI01001949">
    <property type="protein sequence ID" value="RUP49809.1"/>
    <property type="molecule type" value="Genomic_DNA"/>
</dbReference>
<organism evidence="2 3">
    <name type="scientific">Jimgerdemannia flammicorona</name>
    <dbReference type="NCBI Taxonomy" id="994334"/>
    <lineage>
        <taxon>Eukaryota</taxon>
        <taxon>Fungi</taxon>
        <taxon>Fungi incertae sedis</taxon>
        <taxon>Mucoromycota</taxon>
        <taxon>Mucoromycotina</taxon>
        <taxon>Endogonomycetes</taxon>
        <taxon>Endogonales</taxon>
        <taxon>Endogonaceae</taxon>
        <taxon>Jimgerdemannia</taxon>
    </lineage>
</organism>
<accession>A0A433DG67</accession>
<dbReference type="Proteomes" id="UP000268093">
    <property type="component" value="Unassembled WGS sequence"/>
</dbReference>
<dbReference type="OrthoDB" id="6354873at2759"/>
<comment type="caution">
    <text evidence="2">The sequence shown here is derived from an EMBL/GenBank/DDBJ whole genome shotgun (WGS) entry which is preliminary data.</text>
</comment>
<dbReference type="AlphaFoldDB" id="A0A433DG67"/>
<proteinExistence type="predicted"/>
<keyword evidence="1" id="KW-0472">Membrane</keyword>